<comment type="similarity">
    <text evidence="2 10">Belongs to the ubiquitin-activating E1 family. UBA3 subfamily.</text>
</comment>
<evidence type="ECO:0000256" key="10">
    <source>
        <dbReference type="RuleBase" id="RU368009"/>
    </source>
</evidence>
<comment type="catalytic activity">
    <reaction evidence="9 10">
        <text>ATP + [NEDD8 protein] + [E1 NEDD8-activating enzyme]-L-cysteine = AMP + diphosphate + [E1 NEDD8-activating enzyme]-S-[NEDD8 protein]-yl-L-cysteine.</text>
        <dbReference type="EC" id="6.2.1.64"/>
    </reaction>
</comment>
<dbReference type="PANTHER" id="PTHR10953">
    <property type="entry name" value="UBIQUITIN-ACTIVATING ENZYME E1"/>
    <property type="match status" value="1"/>
</dbReference>
<dbReference type="InterPro" id="IPR000594">
    <property type="entry name" value="ThiF_NAD_FAD-bd"/>
</dbReference>
<evidence type="ECO:0000259" key="11">
    <source>
        <dbReference type="SMART" id="SM01181"/>
    </source>
</evidence>
<dbReference type="GO" id="GO:0005634">
    <property type="term" value="C:nucleus"/>
    <property type="evidence" value="ECO:0007669"/>
    <property type="project" value="TreeGrafter"/>
</dbReference>
<dbReference type="EMBL" id="HBEO01004471">
    <property type="protein sequence ID" value="CAD8470752.1"/>
    <property type="molecule type" value="Transcribed_RNA"/>
</dbReference>
<dbReference type="InterPro" id="IPR035985">
    <property type="entry name" value="Ubiquitin-activating_enz"/>
</dbReference>
<keyword evidence="7 10" id="KW-0067">ATP-binding</keyword>
<dbReference type="UniPathway" id="UPA00885"/>
<evidence type="ECO:0000256" key="8">
    <source>
        <dbReference type="ARBA" id="ARBA00023624"/>
    </source>
</evidence>
<dbReference type="GO" id="GO:0005737">
    <property type="term" value="C:cytoplasm"/>
    <property type="evidence" value="ECO:0007669"/>
    <property type="project" value="TreeGrafter"/>
</dbReference>
<dbReference type="FunFam" id="1.10.10.520:FF:000001">
    <property type="entry name" value="NEDD8-activating enzyme E1 catalytic subunit"/>
    <property type="match status" value="1"/>
</dbReference>
<keyword evidence="4 10" id="KW-0436">Ligase</keyword>
<proteinExistence type="inferred from homology"/>
<name>A0A7S0H7R2_9CRYP</name>
<dbReference type="InterPro" id="IPR045886">
    <property type="entry name" value="ThiF/MoeB/HesA"/>
</dbReference>
<evidence type="ECO:0000256" key="5">
    <source>
        <dbReference type="ARBA" id="ARBA00022741"/>
    </source>
</evidence>
<dbReference type="Gene3D" id="3.40.50.720">
    <property type="entry name" value="NAD(P)-binding Rossmann-like Domain"/>
    <property type="match status" value="1"/>
</dbReference>
<evidence type="ECO:0000256" key="1">
    <source>
        <dbReference type="ARBA" id="ARBA00005032"/>
    </source>
</evidence>
<dbReference type="InterPro" id="IPR014929">
    <property type="entry name" value="E2-binding"/>
</dbReference>
<dbReference type="Pfam" id="PF00899">
    <property type="entry name" value="ThiF"/>
    <property type="match status" value="1"/>
</dbReference>
<evidence type="ECO:0000256" key="4">
    <source>
        <dbReference type="ARBA" id="ARBA00022598"/>
    </source>
</evidence>
<evidence type="ECO:0000256" key="2">
    <source>
        <dbReference type="ARBA" id="ARBA00006310"/>
    </source>
</evidence>
<dbReference type="InterPro" id="IPR023318">
    <property type="entry name" value="Ub_act_enz_dom_a_sf"/>
</dbReference>
<dbReference type="AlphaFoldDB" id="A0A7S0H7R2"/>
<dbReference type="SMART" id="SM01181">
    <property type="entry name" value="E2_bind"/>
    <property type="match status" value="1"/>
</dbReference>
<organism evidence="12">
    <name type="scientific">Hanusia phi</name>
    <dbReference type="NCBI Taxonomy" id="3032"/>
    <lineage>
        <taxon>Eukaryota</taxon>
        <taxon>Cryptophyceae</taxon>
        <taxon>Pyrenomonadales</taxon>
        <taxon>Geminigeraceae</taxon>
        <taxon>Hanusia</taxon>
    </lineage>
</organism>
<gene>
    <name evidence="12" type="ORF">HPHI1048_LOCUS3188</name>
</gene>
<comment type="pathway">
    <text evidence="1 10">Protein modification; protein neddylation.</text>
</comment>
<evidence type="ECO:0000256" key="7">
    <source>
        <dbReference type="ARBA" id="ARBA00022840"/>
    </source>
</evidence>
<dbReference type="GO" id="GO:0019781">
    <property type="term" value="F:NEDD8 activating enzyme activity"/>
    <property type="evidence" value="ECO:0007669"/>
    <property type="project" value="UniProtKB-UniRule"/>
</dbReference>
<evidence type="ECO:0000313" key="12">
    <source>
        <dbReference type="EMBL" id="CAD8470752.1"/>
    </source>
</evidence>
<sequence length="450" mass="50097">MASTDVEMRVDIDPDRRWEDLYRLLDRPGPSAGPNFFPGSDTKDLLHNMIRVLVVGAGGLGCELLKDLTLLGFLNIDVIDMDTIEVTNLNRQFLFRKGDVGQSKAVVAANFINSRVPGANVTPHFCKIQEKDSEFYQQFQIIVLGLDSLEARRWMNDMVCSLAQFDDEGNIEPGSNIPMVDGGTEGLAGHVNVIYPFVTPCFECILPLFPPQVNFPMCTLADIPRTPAHCVEWAKQLEWDRVRPFGDDTDLECDDPKHMQWLYETALKRAQQFGIEGVTLKFTQGVAKRIIPAIAATNAIVAAACANEVLKLATAVSRHMSAESGGHYMMYQGGDSIYTNTLSHERKDDCPVCGRKAVKIHVHEDITVAQLIELMKEDARLRLKNPAISVPADTSSGMKTIYNPHVKSILEKTRENLDHPISTWLRTSGVELTVDDPVMATQKQVLVMFP</sequence>
<reference evidence="12" key="1">
    <citation type="submission" date="2021-01" db="EMBL/GenBank/DDBJ databases">
        <authorList>
            <person name="Corre E."/>
            <person name="Pelletier E."/>
            <person name="Niang G."/>
            <person name="Scheremetjew M."/>
            <person name="Finn R."/>
            <person name="Kale V."/>
            <person name="Holt S."/>
            <person name="Cochrane G."/>
            <person name="Meng A."/>
            <person name="Brown T."/>
            <person name="Cohen L."/>
        </authorList>
    </citation>
    <scope>NUCLEOTIDE SEQUENCE</scope>
    <source>
        <strain evidence="12">CCMP325</strain>
    </source>
</reference>
<dbReference type="PANTHER" id="PTHR10953:SF6">
    <property type="entry name" value="NEDD8-ACTIVATING ENZYME E1 CATALYTIC SUBUNIT"/>
    <property type="match status" value="1"/>
</dbReference>
<dbReference type="Pfam" id="PF08825">
    <property type="entry name" value="E2_bind"/>
    <property type="match status" value="1"/>
</dbReference>
<comment type="function">
    <text evidence="10">Catalytic subunit of the dimeric E1 enzyme, which activates NEDD8.</text>
</comment>
<dbReference type="EC" id="6.2.1.64" evidence="8 10"/>
<dbReference type="GO" id="GO:0005524">
    <property type="term" value="F:ATP binding"/>
    <property type="evidence" value="ECO:0007669"/>
    <property type="project" value="UniProtKB-UniRule"/>
</dbReference>
<dbReference type="GO" id="GO:0045116">
    <property type="term" value="P:protein neddylation"/>
    <property type="evidence" value="ECO:0007669"/>
    <property type="project" value="UniProtKB-UniRule"/>
</dbReference>
<dbReference type="Gene3D" id="1.10.10.520">
    <property type="entry name" value="Ubiquitin activating enzymes (Uba3). Chain: B, domain 2"/>
    <property type="match status" value="1"/>
</dbReference>
<feature type="domain" description="E2 binding" evidence="11">
    <location>
        <begin position="360"/>
        <end position="450"/>
    </location>
</feature>
<protein>
    <recommendedName>
        <fullName evidence="3 10">NEDD8-activating enzyme E1 catalytic subunit</fullName>
        <ecNumber evidence="8 10">6.2.1.64</ecNumber>
    </recommendedName>
</protein>
<evidence type="ECO:0000256" key="6">
    <source>
        <dbReference type="ARBA" id="ARBA00022786"/>
    </source>
</evidence>
<dbReference type="Gene3D" id="3.10.290.20">
    <property type="entry name" value="Ubiquitin-like 2 activating enzyme e1b. Chain: B, domain 3"/>
    <property type="match status" value="1"/>
</dbReference>
<keyword evidence="5 10" id="KW-0547">Nucleotide-binding</keyword>
<keyword evidence="6 10" id="KW-0833">Ubl conjugation pathway</keyword>
<accession>A0A7S0H7R2</accession>
<evidence type="ECO:0000256" key="3">
    <source>
        <dbReference type="ARBA" id="ARBA00015203"/>
    </source>
</evidence>
<dbReference type="SUPFAM" id="SSF69572">
    <property type="entry name" value="Activating enzymes of the ubiquitin-like proteins"/>
    <property type="match status" value="1"/>
</dbReference>
<evidence type="ECO:0000256" key="9">
    <source>
        <dbReference type="ARBA" id="ARBA00024626"/>
    </source>
</evidence>